<sequence>TLLDQNFVLAADYEYDIIIMRILLEQKLFGSYEFDIISQTVKTCNREHQAEIHLIDQL</sequence>
<comment type="caution">
    <text evidence="1">The sequence shown here is derived from an EMBL/GenBank/DDBJ whole genome shotgun (WGS) entry which is preliminary data.</text>
</comment>
<organism evidence="1 2">
    <name type="scientific">Racocetra persica</name>
    <dbReference type="NCBI Taxonomy" id="160502"/>
    <lineage>
        <taxon>Eukaryota</taxon>
        <taxon>Fungi</taxon>
        <taxon>Fungi incertae sedis</taxon>
        <taxon>Mucoromycota</taxon>
        <taxon>Glomeromycotina</taxon>
        <taxon>Glomeromycetes</taxon>
        <taxon>Diversisporales</taxon>
        <taxon>Gigasporaceae</taxon>
        <taxon>Racocetra</taxon>
    </lineage>
</organism>
<evidence type="ECO:0000313" key="1">
    <source>
        <dbReference type="EMBL" id="CAG8662263.1"/>
    </source>
</evidence>
<gene>
    <name evidence="1" type="ORF">RPERSI_LOCUS8325</name>
</gene>
<accession>A0ACA9NKW7</accession>
<evidence type="ECO:0000313" key="2">
    <source>
        <dbReference type="Proteomes" id="UP000789920"/>
    </source>
</evidence>
<feature type="non-terminal residue" evidence="1">
    <location>
        <position position="1"/>
    </location>
</feature>
<reference evidence="1" key="1">
    <citation type="submission" date="2021-06" db="EMBL/GenBank/DDBJ databases">
        <authorList>
            <person name="Kallberg Y."/>
            <person name="Tangrot J."/>
            <person name="Rosling A."/>
        </authorList>
    </citation>
    <scope>NUCLEOTIDE SEQUENCE</scope>
    <source>
        <strain evidence="1">MA461A</strain>
    </source>
</reference>
<protein>
    <submittedName>
        <fullName evidence="1">3806_t:CDS:1</fullName>
    </submittedName>
</protein>
<dbReference type="Proteomes" id="UP000789920">
    <property type="component" value="Unassembled WGS sequence"/>
</dbReference>
<dbReference type="EMBL" id="CAJVQC010014942">
    <property type="protein sequence ID" value="CAG8662263.1"/>
    <property type="molecule type" value="Genomic_DNA"/>
</dbReference>
<name>A0ACA9NKW7_9GLOM</name>
<keyword evidence="2" id="KW-1185">Reference proteome</keyword>
<proteinExistence type="predicted"/>